<comment type="caution">
    <text evidence="5">The sequence shown here is derived from an EMBL/GenBank/DDBJ whole genome shotgun (WGS) entry which is preliminary data.</text>
</comment>
<sequence length="67" mass="7260">AFIRDKLFKPFVSSKEGGFGIGAFEARQLAHAMEGRIEVTSREGKGTRFRVILKAAHPADLGMGRAA</sequence>
<accession>A0AA40JQN2</accession>
<evidence type="ECO:0000313" key="5">
    <source>
        <dbReference type="EMBL" id="KIU01600.1"/>
    </source>
</evidence>
<evidence type="ECO:0000256" key="1">
    <source>
        <dbReference type="ARBA" id="ARBA00000085"/>
    </source>
</evidence>
<feature type="domain" description="Histidine kinase/HSP90-like ATPase" evidence="4">
    <location>
        <begin position="5"/>
        <end position="55"/>
    </location>
</feature>
<gene>
    <name evidence="5" type="ORF">QU38_00795</name>
</gene>
<dbReference type="InterPro" id="IPR004358">
    <property type="entry name" value="Sig_transdc_His_kin-like_C"/>
</dbReference>
<evidence type="ECO:0000313" key="6">
    <source>
        <dbReference type="Proteomes" id="UP000032274"/>
    </source>
</evidence>
<comment type="catalytic activity">
    <reaction evidence="1">
        <text>ATP + protein L-histidine = ADP + protein N-phospho-L-histidine.</text>
        <dbReference type="EC" id="2.7.13.3"/>
    </reaction>
</comment>
<dbReference type="InterPro" id="IPR003594">
    <property type="entry name" value="HATPase_dom"/>
</dbReference>
<dbReference type="InterPro" id="IPR036890">
    <property type="entry name" value="HATPase_C_sf"/>
</dbReference>
<dbReference type="Gene3D" id="3.30.565.10">
    <property type="entry name" value="Histidine kinase-like ATPase, C-terminal domain"/>
    <property type="match status" value="1"/>
</dbReference>
<dbReference type="AlphaFoldDB" id="A0AA40JQN2"/>
<evidence type="ECO:0000256" key="3">
    <source>
        <dbReference type="ARBA" id="ARBA00023012"/>
    </source>
</evidence>
<dbReference type="Pfam" id="PF02518">
    <property type="entry name" value="HATPase_c"/>
    <property type="match status" value="1"/>
</dbReference>
<protein>
    <recommendedName>
        <fullName evidence="2">histidine kinase</fullName>
        <ecNumber evidence="2">2.7.13.3</ecNumber>
    </recommendedName>
</protein>
<dbReference type="GO" id="GO:0004673">
    <property type="term" value="F:protein histidine kinase activity"/>
    <property type="evidence" value="ECO:0007669"/>
    <property type="project" value="UniProtKB-EC"/>
</dbReference>
<dbReference type="Proteomes" id="UP000032274">
    <property type="component" value="Unassembled WGS sequence"/>
</dbReference>
<dbReference type="EC" id="2.7.13.3" evidence="2"/>
<evidence type="ECO:0000256" key="2">
    <source>
        <dbReference type="ARBA" id="ARBA00012438"/>
    </source>
</evidence>
<dbReference type="GO" id="GO:0000160">
    <property type="term" value="P:phosphorelay signal transduction system"/>
    <property type="evidence" value="ECO:0007669"/>
    <property type="project" value="UniProtKB-KW"/>
</dbReference>
<keyword evidence="3" id="KW-0902">Two-component regulatory system</keyword>
<organism evidence="5 6">
    <name type="scientific">Staphylococcus aureus</name>
    <dbReference type="NCBI Taxonomy" id="1280"/>
    <lineage>
        <taxon>Bacteria</taxon>
        <taxon>Bacillati</taxon>
        <taxon>Bacillota</taxon>
        <taxon>Bacilli</taxon>
        <taxon>Bacillales</taxon>
        <taxon>Staphylococcaceae</taxon>
        <taxon>Staphylococcus</taxon>
    </lineage>
</organism>
<dbReference type="EMBL" id="JXIG01000176">
    <property type="protein sequence ID" value="KIU01600.1"/>
    <property type="molecule type" value="Genomic_DNA"/>
</dbReference>
<name>A0AA40JQN2_STAAU</name>
<feature type="non-terminal residue" evidence="5">
    <location>
        <position position="1"/>
    </location>
</feature>
<proteinExistence type="predicted"/>
<dbReference type="RefSeq" id="WP_044121049.1">
    <property type="nucleotide sequence ID" value="NZ_JXIG01000176.1"/>
</dbReference>
<reference evidence="5 6" key="1">
    <citation type="submission" date="2015-01" db="EMBL/GenBank/DDBJ databases">
        <title>Characterization of Swiss Staphylococcus aureus strains involved in food poisoning.</title>
        <authorList>
            <person name="Crovadore J."/>
            <person name="Chablais R."/>
            <person name="Tonacini J."/>
            <person name="Schnyder B."/>
            <person name="Lefort F."/>
        </authorList>
    </citation>
    <scope>NUCLEOTIDE SEQUENCE [LARGE SCALE GENOMIC DNA]</scope>
    <source>
        <strain evidence="5 6">SA-120</strain>
    </source>
</reference>
<dbReference type="PRINTS" id="PR00344">
    <property type="entry name" value="BCTRLSENSOR"/>
</dbReference>
<dbReference type="SUPFAM" id="SSF55874">
    <property type="entry name" value="ATPase domain of HSP90 chaperone/DNA topoisomerase II/histidine kinase"/>
    <property type="match status" value="1"/>
</dbReference>
<evidence type="ECO:0000259" key="4">
    <source>
        <dbReference type="Pfam" id="PF02518"/>
    </source>
</evidence>